<dbReference type="EMBL" id="CM000780">
    <property type="protein sequence ID" value="AQK51027.1"/>
    <property type="molecule type" value="Genomic_DNA"/>
</dbReference>
<dbReference type="AlphaFoldDB" id="A0A1D6PWW6"/>
<accession>A0A1D6PWW6</accession>
<reference evidence="1" key="1">
    <citation type="submission" date="2015-12" db="EMBL/GenBank/DDBJ databases">
        <title>Update maize B73 reference genome by single molecule sequencing technologies.</title>
        <authorList>
            <consortium name="Maize Genome Sequencing Project"/>
            <person name="Ware D."/>
        </authorList>
    </citation>
    <scope>NUCLEOTIDE SEQUENCE</scope>
    <source>
        <tissue evidence="1">Seedling</tissue>
    </source>
</reference>
<gene>
    <name evidence="1" type="ORF">ZEAMMB73_Zm00001d049660</name>
</gene>
<organism evidence="1">
    <name type="scientific">Zea mays</name>
    <name type="common">Maize</name>
    <dbReference type="NCBI Taxonomy" id="4577"/>
    <lineage>
        <taxon>Eukaryota</taxon>
        <taxon>Viridiplantae</taxon>
        <taxon>Streptophyta</taxon>
        <taxon>Embryophyta</taxon>
        <taxon>Tracheophyta</taxon>
        <taxon>Spermatophyta</taxon>
        <taxon>Magnoliopsida</taxon>
        <taxon>Liliopsida</taxon>
        <taxon>Poales</taxon>
        <taxon>Poaceae</taxon>
        <taxon>PACMAD clade</taxon>
        <taxon>Panicoideae</taxon>
        <taxon>Andropogonodae</taxon>
        <taxon>Andropogoneae</taxon>
        <taxon>Tripsacinae</taxon>
        <taxon>Zea</taxon>
    </lineage>
</organism>
<evidence type="ECO:0000313" key="1">
    <source>
        <dbReference type="EMBL" id="AQK51027.1"/>
    </source>
</evidence>
<sequence>MERRSSRVKFGSGMVLYSRGNVVVRHQQAPTPWMDGRSDTDDG</sequence>
<protein>
    <submittedName>
        <fullName evidence="1">ACR8</fullName>
    </submittedName>
</protein>
<proteinExistence type="predicted"/>
<name>A0A1D6PWW6_MAIZE</name>